<dbReference type="WBParaSite" id="ACRNAN_scaffold5726.g33145.t1">
    <property type="protein sequence ID" value="ACRNAN_scaffold5726.g33145.t1"/>
    <property type="gene ID" value="ACRNAN_scaffold5726.g33145"/>
</dbReference>
<evidence type="ECO:0000313" key="1">
    <source>
        <dbReference type="Proteomes" id="UP000887540"/>
    </source>
</evidence>
<evidence type="ECO:0000313" key="2">
    <source>
        <dbReference type="WBParaSite" id="ACRNAN_scaffold5726.g33145.t1"/>
    </source>
</evidence>
<sequence>MPWPANSSDLNHIENIWGILVRRIYTDNKQYQSTEALQEAIQQAWDDLDQEMIDNSLSHEIYKNEIYNNGQLKSTIE</sequence>
<keyword evidence="1" id="KW-1185">Reference proteome</keyword>
<dbReference type="Proteomes" id="UP000887540">
    <property type="component" value="Unplaced"/>
</dbReference>
<dbReference type="Gene3D" id="3.30.420.10">
    <property type="entry name" value="Ribonuclease H-like superfamily/Ribonuclease H"/>
    <property type="match status" value="1"/>
</dbReference>
<dbReference type="GO" id="GO:0003676">
    <property type="term" value="F:nucleic acid binding"/>
    <property type="evidence" value="ECO:0007669"/>
    <property type="project" value="InterPro"/>
</dbReference>
<organism evidence="1 2">
    <name type="scientific">Acrobeloides nanus</name>
    <dbReference type="NCBI Taxonomy" id="290746"/>
    <lineage>
        <taxon>Eukaryota</taxon>
        <taxon>Metazoa</taxon>
        <taxon>Ecdysozoa</taxon>
        <taxon>Nematoda</taxon>
        <taxon>Chromadorea</taxon>
        <taxon>Rhabditida</taxon>
        <taxon>Tylenchina</taxon>
        <taxon>Cephalobomorpha</taxon>
        <taxon>Cephaloboidea</taxon>
        <taxon>Cephalobidae</taxon>
        <taxon>Acrobeloides</taxon>
    </lineage>
</organism>
<dbReference type="InterPro" id="IPR036397">
    <property type="entry name" value="RNaseH_sf"/>
</dbReference>
<proteinExistence type="predicted"/>
<reference evidence="2" key="1">
    <citation type="submission" date="2022-11" db="UniProtKB">
        <authorList>
            <consortium name="WormBaseParasite"/>
        </authorList>
    </citation>
    <scope>IDENTIFICATION</scope>
</reference>
<dbReference type="AlphaFoldDB" id="A0A914E6S7"/>
<protein>
    <submittedName>
        <fullName evidence="2">Tc1-like transposase DDE domain-containing protein</fullName>
    </submittedName>
</protein>
<accession>A0A914E6S7</accession>
<name>A0A914E6S7_9BILA</name>